<dbReference type="KEGG" id="vcn:VOLCADRAFT_108153"/>
<dbReference type="EMBL" id="GL378416">
    <property type="protein sequence ID" value="EFJ40410.1"/>
    <property type="molecule type" value="Genomic_DNA"/>
</dbReference>
<keyword evidence="2" id="KW-1185">Reference proteome</keyword>
<dbReference type="AlphaFoldDB" id="D8UIK5"/>
<sequence length="212" mass="23563">MRESLSSGSAVNYLARIPGALTEAQLLANLGKAEQDLRKRQALDHLHNLRGKALEPLFYDFRSSLLLQLSASYKPLVEACRSFSELNKLLTSFRTGSAAEEQLLRACKAFCTEYDLSADFWVQFAAVGDVNTVQNSRVHCSVVESVSFLSSVCDQPDAFPEFDDAWAMVEALVNYGGKHAKALDADAEAERRAVAKATAEFKQRRRQKQQPK</sequence>
<organism evidence="2">
    <name type="scientific">Volvox carteri f. nagariensis</name>
    <dbReference type="NCBI Taxonomy" id="3068"/>
    <lineage>
        <taxon>Eukaryota</taxon>
        <taxon>Viridiplantae</taxon>
        <taxon>Chlorophyta</taxon>
        <taxon>core chlorophytes</taxon>
        <taxon>Chlorophyceae</taxon>
        <taxon>CS clade</taxon>
        <taxon>Chlamydomonadales</taxon>
        <taxon>Volvocaceae</taxon>
        <taxon>Volvox</taxon>
    </lineage>
</organism>
<dbReference type="GeneID" id="9627949"/>
<dbReference type="Proteomes" id="UP000001058">
    <property type="component" value="Unassembled WGS sequence"/>
</dbReference>
<accession>D8UIK5</accession>
<protein>
    <submittedName>
        <fullName evidence="1">Uncharacterized protein</fullName>
    </submittedName>
</protein>
<dbReference type="OrthoDB" id="540617at2759"/>
<dbReference type="eggNOG" id="ENOG502T1RT">
    <property type="taxonomic scope" value="Eukaryota"/>
</dbReference>
<dbReference type="RefSeq" id="XP_002958490.1">
    <property type="nucleotide sequence ID" value="XM_002958444.1"/>
</dbReference>
<reference evidence="1 2" key="1">
    <citation type="journal article" date="2010" name="Science">
        <title>Genomic analysis of organismal complexity in the multicellular green alga Volvox carteri.</title>
        <authorList>
            <person name="Prochnik S.E."/>
            <person name="Umen J."/>
            <person name="Nedelcu A.M."/>
            <person name="Hallmann A."/>
            <person name="Miller S.M."/>
            <person name="Nishii I."/>
            <person name="Ferris P."/>
            <person name="Kuo A."/>
            <person name="Mitros T."/>
            <person name="Fritz-Laylin L.K."/>
            <person name="Hellsten U."/>
            <person name="Chapman J."/>
            <person name="Simakov O."/>
            <person name="Rensing S.A."/>
            <person name="Terry A."/>
            <person name="Pangilinan J."/>
            <person name="Kapitonov V."/>
            <person name="Jurka J."/>
            <person name="Salamov A."/>
            <person name="Shapiro H."/>
            <person name="Schmutz J."/>
            <person name="Grimwood J."/>
            <person name="Lindquist E."/>
            <person name="Lucas S."/>
            <person name="Grigoriev I.V."/>
            <person name="Schmitt R."/>
            <person name="Kirk D."/>
            <person name="Rokhsar D.S."/>
        </authorList>
    </citation>
    <scope>NUCLEOTIDE SEQUENCE [LARGE SCALE GENOMIC DNA]</scope>
    <source>
        <strain evidence="2">f. Nagariensis / Eve</strain>
    </source>
</reference>
<name>D8UIK5_VOLCA</name>
<proteinExistence type="predicted"/>
<dbReference type="InParanoid" id="D8UIK5"/>
<gene>
    <name evidence="1" type="ORF">VOLCADRAFT_108153</name>
</gene>
<evidence type="ECO:0000313" key="1">
    <source>
        <dbReference type="EMBL" id="EFJ40410.1"/>
    </source>
</evidence>
<evidence type="ECO:0000313" key="2">
    <source>
        <dbReference type="Proteomes" id="UP000001058"/>
    </source>
</evidence>